<dbReference type="GO" id="GO:0016020">
    <property type="term" value="C:membrane"/>
    <property type="evidence" value="ECO:0007669"/>
    <property type="project" value="TreeGrafter"/>
</dbReference>
<keyword evidence="1" id="KW-0812">Transmembrane</keyword>
<dbReference type="RefSeq" id="WP_063500305.1">
    <property type="nucleotide sequence ID" value="NZ_CP014579.1"/>
</dbReference>
<feature type="transmembrane region" description="Helical" evidence="1">
    <location>
        <begin position="172"/>
        <end position="189"/>
    </location>
</feature>
<feature type="transmembrane region" description="Helical" evidence="1">
    <location>
        <begin position="77"/>
        <end position="94"/>
    </location>
</feature>
<name>A0A160FUY9_9BURK</name>
<keyword evidence="4" id="KW-1185">Reference proteome</keyword>
<gene>
    <name evidence="3" type="ORF">AYM40_33880</name>
</gene>
<accession>A0A160FUY9</accession>
<dbReference type="EMBL" id="CP014579">
    <property type="protein sequence ID" value="ANB77105.1"/>
    <property type="molecule type" value="Genomic_DNA"/>
</dbReference>
<dbReference type="Pfam" id="PF01757">
    <property type="entry name" value="Acyl_transf_3"/>
    <property type="match status" value="1"/>
</dbReference>
<dbReference type="KEGG" id="buz:AYM40_33880"/>
<dbReference type="PANTHER" id="PTHR23028">
    <property type="entry name" value="ACETYLTRANSFERASE"/>
    <property type="match status" value="1"/>
</dbReference>
<feature type="transmembrane region" description="Helical" evidence="1">
    <location>
        <begin position="322"/>
        <end position="340"/>
    </location>
</feature>
<feature type="transmembrane region" description="Helical" evidence="1">
    <location>
        <begin position="271"/>
        <end position="288"/>
    </location>
</feature>
<dbReference type="GO" id="GO:0000271">
    <property type="term" value="P:polysaccharide biosynthetic process"/>
    <property type="evidence" value="ECO:0007669"/>
    <property type="project" value="TreeGrafter"/>
</dbReference>
<keyword evidence="1" id="KW-1133">Transmembrane helix</keyword>
<sequence length="419" mass="47104">MNFAYFCGLWKIKNCEQTTMANEQEGKYDFIDALRGFAIVVVIVHHAMRAVALHSAMGKPGLMSSWLQTYWADGARGVQLFFVISALTLCLSAAKRSTDAFPWTDFAIRRLFRIAPMFYAAFAYFCFWPMFRGKFGTDIPSLSNILTTLTFVNGWFPAFITSHVLVPGGWSVSMEMSFYAIFPALFIVVRTLRRSLAALCVSLVLTFVANRLLLSNGSSGNRLDLETFAFFWLPNQLPVFISGFALYHVLFGPRSAAVVTWLQEQPRYLQAAEIAVLVVAPFMPFLHIPGIPSHFQYAIFIALVVTLLRFRRSTVLVNKVICFVGKISYSAYLIHFAVLARVIQILNTRGFNGTLSADEYWLILSVATVIGTVAIATITHRFIEEPGQRVGKRLIDTLVARRTTAQRRRNAVSKDAAIW</sequence>
<dbReference type="GO" id="GO:0016747">
    <property type="term" value="F:acyltransferase activity, transferring groups other than amino-acyl groups"/>
    <property type="evidence" value="ECO:0007669"/>
    <property type="project" value="InterPro"/>
</dbReference>
<dbReference type="InterPro" id="IPR050879">
    <property type="entry name" value="Acyltransferase_3"/>
</dbReference>
<feature type="transmembrane region" description="Helical" evidence="1">
    <location>
        <begin position="36"/>
        <end position="56"/>
    </location>
</feature>
<reference evidence="3 4" key="1">
    <citation type="journal article" date="2016" name="Gene">
        <title>PacBio SMRT assembly of a complex multi-replicon genome reveals chlorocatechol degradative operon in a region of genome plasticity.</title>
        <authorList>
            <person name="Ricker N."/>
            <person name="Shen S.Y."/>
            <person name="Goordial J."/>
            <person name="Jin S."/>
            <person name="Fulthorpe R.R."/>
        </authorList>
    </citation>
    <scope>NUCLEOTIDE SEQUENCE [LARGE SCALE GENOMIC DNA]</scope>
    <source>
        <strain evidence="3 4">OLGA172</strain>
    </source>
</reference>
<dbReference type="AlphaFoldDB" id="A0A160FUY9"/>
<feature type="domain" description="Acyltransferase 3" evidence="2">
    <location>
        <begin position="29"/>
        <end position="376"/>
    </location>
</feature>
<protein>
    <recommendedName>
        <fullName evidence="2">Acyltransferase 3 domain-containing protein</fullName>
    </recommendedName>
</protein>
<feature type="transmembrane region" description="Helical" evidence="1">
    <location>
        <begin position="360"/>
        <end position="383"/>
    </location>
</feature>
<organism evidence="3 4">
    <name type="scientific">Paraburkholderia phytofirmans OLGA172</name>
    <dbReference type="NCBI Taxonomy" id="1417228"/>
    <lineage>
        <taxon>Bacteria</taxon>
        <taxon>Pseudomonadati</taxon>
        <taxon>Pseudomonadota</taxon>
        <taxon>Betaproteobacteria</taxon>
        <taxon>Burkholderiales</taxon>
        <taxon>Burkholderiaceae</taxon>
        <taxon>Paraburkholderia</taxon>
    </lineage>
</organism>
<evidence type="ECO:0000259" key="2">
    <source>
        <dbReference type="Pfam" id="PF01757"/>
    </source>
</evidence>
<evidence type="ECO:0000256" key="1">
    <source>
        <dbReference type="SAM" id="Phobius"/>
    </source>
</evidence>
<evidence type="ECO:0000313" key="3">
    <source>
        <dbReference type="EMBL" id="ANB77105.1"/>
    </source>
</evidence>
<feature type="transmembrane region" description="Helical" evidence="1">
    <location>
        <begin position="114"/>
        <end position="131"/>
    </location>
</feature>
<feature type="transmembrane region" description="Helical" evidence="1">
    <location>
        <begin position="229"/>
        <end position="250"/>
    </location>
</feature>
<proteinExistence type="predicted"/>
<evidence type="ECO:0000313" key="4">
    <source>
        <dbReference type="Proteomes" id="UP000076852"/>
    </source>
</evidence>
<dbReference type="OrthoDB" id="9814807at2"/>
<dbReference type="InterPro" id="IPR002656">
    <property type="entry name" value="Acyl_transf_3_dom"/>
</dbReference>
<feature type="transmembrane region" description="Helical" evidence="1">
    <location>
        <begin position="196"/>
        <end position="214"/>
    </location>
</feature>
<dbReference type="PANTHER" id="PTHR23028:SF131">
    <property type="entry name" value="BLR2367 PROTEIN"/>
    <property type="match status" value="1"/>
</dbReference>
<feature type="transmembrane region" description="Helical" evidence="1">
    <location>
        <begin position="294"/>
        <end position="310"/>
    </location>
</feature>
<keyword evidence="1" id="KW-0472">Membrane</keyword>
<dbReference type="Proteomes" id="UP000076852">
    <property type="component" value="Chromosome 2"/>
</dbReference>
<dbReference type="STRING" id="1804984.AYM40_33880"/>